<dbReference type="GO" id="GO:0008777">
    <property type="term" value="F:acetylornithine deacetylase activity"/>
    <property type="evidence" value="ECO:0007669"/>
    <property type="project" value="UniProtKB-EC"/>
</dbReference>
<dbReference type="SUPFAM" id="SSF53187">
    <property type="entry name" value="Zn-dependent exopeptidases"/>
    <property type="match status" value="1"/>
</dbReference>
<evidence type="ECO:0000256" key="4">
    <source>
        <dbReference type="ARBA" id="ARBA00022801"/>
    </source>
</evidence>
<evidence type="ECO:0000256" key="1">
    <source>
        <dbReference type="ARBA" id="ARBA00001947"/>
    </source>
</evidence>
<evidence type="ECO:0000313" key="8">
    <source>
        <dbReference type="EMBL" id="STR39138.1"/>
    </source>
</evidence>
<dbReference type="GO" id="GO:0046872">
    <property type="term" value="F:metal ion binding"/>
    <property type="evidence" value="ECO:0007669"/>
    <property type="project" value="UniProtKB-KW"/>
</dbReference>
<dbReference type="InterPro" id="IPR050072">
    <property type="entry name" value="Peptidase_M20A"/>
</dbReference>
<accession>A0A7H4LSL2</accession>
<dbReference type="PROSITE" id="PS00758">
    <property type="entry name" value="ARGE_DAPE_CPG2_1"/>
    <property type="match status" value="1"/>
</dbReference>
<keyword evidence="3" id="KW-0479">Metal-binding</keyword>
<dbReference type="Pfam" id="PF01546">
    <property type="entry name" value="Peptidase_M20"/>
    <property type="match status" value="1"/>
</dbReference>
<protein>
    <submittedName>
        <fullName evidence="8">Acetylornithine deacetylase</fullName>
        <ecNumber evidence="8">3.5.1.16</ecNumber>
    </submittedName>
</protein>
<dbReference type="CDD" id="cd08659">
    <property type="entry name" value="M20_ArgE_DapE-like"/>
    <property type="match status" value="1"/>
</dbReference>
<keyword evidence="5" id="KW-0862">Zinc</keyword>
<dbReference type="PANTHER" id="PTHR43808:SF8">
    <property type="entry name" value="PEPTIDASE M20 DIMERISATION DOMAIN-CONTAINING PROTEIN"/>
    <property type="match status" value="1"/>
</dbReference>
<dbReference type="Gene3D" id="3.40.630.10">
    <property type="entry name" value="Zn peptidases"/>
    <property type="match status" value="1"/>
</dbReference>
<dbReference type="EC" id="3.5.1.16" evidence="8"/>
<dbReference type="Pfam" id="PF07687">
    <property type="entry name" value="M20_dimer"/>
    <property type="match status" value="1"/>
</dbReference>
<comment type="cofactor">
    <cofactor evidence="1">
        <name>Zn(2+)</name>
        <dbReference type="ChEBI" id="CHEBI:29105"/>
    </cofactor>
</comment>
<comment type="similarity">
    <text evidence="2">Belongs to the peptidase M20A family.</text>
</comment>
<evidence type="ECO:0000313" key="9">
    <source>
        <dbReference type="Proteomes" id="UP000255050"/>
    </source>
</evidence>
<evidence type="ECO:0000256" key="5">
    <source>
        <dbReference type="ARBA" id="ARBA00022833"/>
    </source>
</evidence>
<keyword evidence="4 8" id="KW-0378">Hydrolase</keyword>
<gene>
    <name evidence="8" type="primary">argE_1</name>
    <name evidence="8" type="ORF">NCTC11694_00275</name>
</gene>
<proteinExistence type="inferred from homology"/>
<reference evidence="8 9" key="1">
    <citation type="submission" date="2018-06" db="EMBL/GenBank/DDBJ databases">
        <authorList>
            <consortium name="Pathogen Informatics"/>
            <person name="Doyle S."/>
        </authorList>
    </citation>
    <scope>NUCLEOTIDE SEQUENCE [LARGE SCALE GENOMIC DNA]</scope>
    <source>
        <strain evidence="8 9">NCTC11694</strain>
    </source>
</reference>
<name>A0A7H4LSL2_9ENTR</name>
<evidence type="ECO:0000259" key="7">
    <source>
        <dbReference type="Pfam" id="PF07687"/>
    </source>
</evidence>
<dbReference type="InterPro" id="IPR011650">
    <property type="entry name" value="Peptidase_M20_dimer"/>
</dbReference>
<sequence>MAATLELARQLLGFNTINPPGSEADCMRFFADWLNDRGFAGFAVVVRRGTLQSYRQAAGAKTGKPLAFTGHLDTVPLGNARWQYDPFGSQIEDGRLYGRGSSDMKAAIAAFAVACVHQRETILAGRGAVLLITGGEETGCDGARALIASATLPDVGALIVGEPTANYPAIGHKGALWLRCETRGKTAHGAMPELGINAIYLAADALGKIQHFSPGAAHPLMKQPTLNVGRIEGGLNINSVPDRTRFDVDIRSAPNLQHATIRQRLTTLLGESVTVSTLVDLPAVLSREDHAWIKQVYQRCQPLHAKPIEPRVVPYFTDASLLLPALADPPCIILGPGEPSMAHQTDEYCLLSRLEEAEQLYGDIIRDWMRSRPRRRQRMSDSVTLKRIPGDRRLNNIAE</sequence>
<dbReference type="Gene3D" id="3.30.70.360">
    <property type="match status" value="1"/>
</dbReference>
<dbReference type="InterPro" id="IPR002933">
    <property type="entry name" value="Peptidase_M20"/>
</dbReference>
<dbReference type="InterPro" id="IPR036264">
    <property type="entry name" value="Bact_exopeptidase_dim_dom"/>
</dbReference>
<dbReference type="SUPFAM" id="SSF55031">
    <property type="entry name" value="Bacterial exopeptidase dimerisation domain"/>
    <property type="match status" value="1"/>
</dbReference>
<dbReference type="EMBL" id="UGJR01000002">
    <property type="protein sequence ID" value="STR39138.1"/>
    <property type="molecule type" value="Genomic_DNA"/>
</dbReference>
<dbReference type="AlphaFoldDB" id="A0A7H4LSL2"/>
<dbReference type="Proteomes" id="UP000255050">
    <property type="component" value="Unassembled WGS sequence"/>
</dbReference>
<evidence type="ECO:0000256" key="3">
    <source>
        <dbReference type="ARBA" id="ARBA00022723"/>
    </source>
</evidence>
<dbReference type="InterPro" id="IPR001261">
    <property type="entry name" value="ArgE/DapE_CS"/>
</dbReference>
<dbReference type="PANTHER" id="PTHR43808">
    <property type="entry name" value="ACETYLORNITHINE DEACETYLASE"/>
    <property type="match status" value="1"/>
</dbReference>
<evidence type="ECO:0000256" key="2">
    <source>
        <dbReference type="ARBA" id="ARBA00006247"/>
    </source>
</evidence>
<feature type="domain" description="Peptidase M20 dimerisation" evidence="7">
    <location>
        <begin position="170"/>
        <end position="270"/>
    </location>
</feature>
<organism evidence="8 9">
    <name type="scientific">Klebsiella michiganensis</name>
    <dbReference type="NCBI Taxonomy" id="1134687"/>
    <lineage>
        <taxon>Bacteria</taxon>
        <taxon>Pseudomonadati</taxon>
        <taxon>Pseudomonadota</taxon>
        <taxon>Gammaproteobacteria</taxon>
        <taxon>Enterobacterales</taxon>
        <taxon>Enterobacteriaceae</taxon>
        <taxon>Klebsiella/Raoultella group</taxon>
        <taxon>Klebsiella</taxon>
    </lineage>
</organism>
<keyword evidence="6" id="KW-0170">Cobalt</keyword>
<evidence type="ECO:0000256" key="6">
    <source>
        <dbReference type="ARBA" id="ARBA00023285"/>
    </source>
</evidence>
<comment type="caution">
    <text evidence="8">The sequence shown here is derived from an EMBL/GenBank/DDBJ whole genome shotgun (WGS) entry which is preliminary data.</text>
</comment>